<dbReference type="InterPro" id="IPR007487">
    <property type="entry name" value="ABC_transpt-TYRBP-like"/>
</dbReference>
<dbReference type="Proteomes" id="UP000591735">
    <property type="component" value="Unassembled WGS sequence"/>
</dbReference>
<keyword evidence="2" id="KW-1185">Reference proteome</keyword>
<dbReference type="EMBL" id="JACHFE010000002">
    <property type="protein sequence ID" value="MBB5320501.1"/>
    <property type="molecule type" value="Genomic_DNA"/>
</dbReference>
<accession>A0A840UCQ7</accession>
<organism evidence="1 2">
    <name type="scientific">Marinobacter oulmenensis</name>
    <dbReference type="NCBI Taxonomy" id="643747"/>
    <lineage>
        <taxon>Bacteria</taxon>
        <taxon>Pseudomonadati</taxon>
        <taxon>Pseudomonadota</taxon>
        <taxon>Gammaproteobacteria</taxon>
        <taxon>Pseudomonadales</taxon>
        <taxon>Marinobacteraceae</taxon>
        <taxon>Marinobacter</taxon>
    </lineage>
</organism>
<name>A0A840UCQ7_9GAMM</name>
<dbReference type="RefSeq" id="WP_246362380.1">
    <property type="nucleotide sequence ID" value="NZ_JACHFE010000002.1"/>
</dbReference>
<evidence type="ECO:0000313" key="1">
    <source>
        <dbReference type="EMBL" id="MBB5320501.1"/>
    </source>
</evidence>
<dbReference type="PANTHER" id="PTHR35271:SF1">
    <property type="entry name" value="ABC TRANSPORTER, SUBSTRATE-BINDING LIPOPROTEIN"/>
    <property type="match status" value="1"/>
</dbReference>
<dbReference type="Gene3D" id="3.40.50.2300">
    <property type="match status" value="1"/>
</dbReference>
<comment type="caution">
    <text evidence="1">The sequence shown here is derived from an EMBL/GenBank/DDBJ whole genome shotgun (WGS) entry which is preliminary data.</text>
</comment>
<protein>
    <submittedName>
        <fullName evidence="1">ABC-type uncharacterized transport system substrate-binding protein</fullName>
    </submittedName>
</protein>
<gene>
    <name evidence="1" type="ORF">HNR38_000973</name>
</gene>
<reference evidence="1 2" key="1">
    <citation type="submission" date="2020-08" db="EMBL/GenBank/DDBJ databases">
        <title>Genomic Encyclopedia of Type Strains, Phase IV (KMG-IV): sequencing the most valuable type-strain genomes for metagenomic binning, comparative biology and taxonomic classification.</title>
        <authorList>
            <person name="Goeker M."/>
        </authorList>
    </citation>
    <scope>NUCLEOTIDE SEQUENCE [LARGE SCALE GENOMIC DNA]</scope>
    <source>
        <strain evidence="1 2">DSM 22359</strain>
    </source>
</reference>
<proteinExistence type="predicted"/>
<dbReference type="PANTHER" id="PTHR35271">
    <property type="entry name" value="ABC TRANSPORTER, SUBSTRATE-BINDING LIPOPROTEIN-RELATED"/>
    <property type="match status" value="1"/>
</dbReference>
<evidence type="ECO:0000313" key="2">
    <source>
        <dbReference type="Proteomes" id="UP000591735"/>
    </source>
</evidence>
<sequence length="325" mass="35498">MTAIPHFAAQRRFAHGYALSLAALCALLFLIGFPAAGYGQPADTREVFVAGSGNDALDQYVIRLIEERVRETLVLRPLSDWHSPSSHNVPVIAIGPAAVTRAQNLDPPPPVLALLVKKSSVEDYPGRPGSQLSAVYQEVPLIRQALTGKAILPQATRIALLASTESSDLYQPLLGQLEAFGLEARIFVADTNDQLIPALNRALSYGDFLLAGPDDAIYNPRNIKHILLTAYRRNKILIGPNQIYVKAGALASSYPPMDTMADQASRHLEQFLATGHFPPSDYPIEYRVEVNEQVARSLNIPLPDPEQIASTINRMLEENAGEMSE</sequence>
<dbReference type="AlphaFoldDB" id="A0A840UCQ7"/>